<dbReference type="Proteomes" id="UP001597296">
    <property type="component" value="Unassembled WGS sequence"/>
</dbReference>
<evidence type="ECO:0000256" key="2">
    <source>
        <dbReference type="ARBA" id="ARBA00022722"/>
    </source>
</evidence>
<reference evidence="9" key="1">
    <citation type="journal article" date="2019" name="Int. J. Syst. Evol. Microbiol.">
        <title>The Global Catalogue of Microorganisms (GCM) 10K type strain sequencing project: providing services to taxonomists for standard genome sequencing and annotation.</title>
        <authorList>
            <consortium name="The Broad Institute Genomics Platform"/>
            <consortium name="The Broad Institute Genome Sequencing Center for Infectious Disease"/>
            <person name="Wu L."/>
            <person name="Ma J."/>
        </authorList>
    </citation>
    <scope>NUCLEOTIDE SEQUENCE [LARGE SCALE GENOMIC DNA]</scope>
    <source>
        <strain evidence="9">KCTC 15012</strain>
    </source>
</reference>
<keyword evidence="4 8" id="KW-0378">Hydrolase</keyword>
<feature type="domain" description="Endoribonuclease YicC-like C-terminal" evidence="7">
    <location>
        <begin position="185"/>
        <end position="299"/>
    </location>
</feature>
<comment type="similarity">
    <text evidence="5">Belongs to the YicC/YloC family.</text>
</comment>
<dbReference type="InterPro" id="IPR013527">
    <property type="entry name" value="YicC-like_N"/>
</dbReference>
<evidence type="ECO:0000256" key="5">
    <source>
        <dbReference type="ARBA" id="ARBA00035648"/>
    </source>
</evidence>
<keyword evidence="2" id="KW-0540">Nuclease</keyword>
<protein>
    <submittedName>
        <fullName evidence="8">YicC/YloC family endoribonuclease</fullName>
        <ecNumber evidence="8">3.1.-.-</ecNumber>
    </submittedName>
</protein>
<keyword evidence="9" id="KW-1185">Reference proteome</keyword>
<feature type="domain" description="Endoribonuclease YicC-like N-terminal" evidence="6">
    <location>
        <begin position="4"/>
        <end position="162"/>
    </location>
</feature>
<comment type="cofactor">
    <cofactor evidence="1">
        <name>a divalent metal cation</name>
        <dbReference type="ChEBI" id="CHEBI:60240"/>
    </cofactor>
</comment>
<dbReference type="GO" id="GO:0016787">
    <property type="term" value="F:hydrolase activity"/>
    <property type="evidence" value="ECO:0007669"/>
    <property type="project" value="UniProtKB-KW"/>
</dbReference>
<dbReference type="RefSeq" id="WP_377313532.1">
    <property type="nucleotide sequence ID" value="NZ_JBHUIY010000001.1"/>
</dbReference>
<dbReference type="EMBL" id="JBHUIY010000001">
    <property type="protein sequence ID" value="MFD2232319.1"/>
    <property type="molecule type" value="Genomic_DNA"/>
</dbReference>
<dbReference type="InterPro" id="IPR013551">
    <property type="entry name" value="YicC-like_C"/>
</dbReference>
<evidence type="ECO:0000256" key="1">
    <source>
        <dbReference type="ARBA" id="ARBA00001968"/>
    </source>
</evidence>
<accession>A0ABW5C521</accession>
<evidence type="ECO:0000259" key="7">
    <source>
        <dbReference type="Pfam" id="PF08340"/>
    </source>
</evidence>
<evidence type="ECO:0000256" key="4">
    <source>
        <dbReference type="ARBA" id="ARBA00022801"/>
    </source>
</evidence>
<proteinExistence type="inferred from homology"/>
<dbReference type="EC" id="3.1.-.-" evidence="8"/>
<dbReference type="Pfam" id="PF08340">
    <property type="entry name" value="YicC-like_C"/>
    <property type="match status" value="1"/>
</dbReference>
<evidence type="ECO:0000313" key="9">
    <source>
        <dbReference type="Proteomes" id="UP001597296"/>
    </source>
</evidence>
<dbReference type="NCBIfam" id="TIGR00255">
    <property type="entry name" value="YicC/YloC family endoribonuclease"/>
    <property type="match status" value="1"/>
</dbReference>
<name>A0ABW5C521_9PROT</name>
<evidence type="ECO:0000313" key="8">
    <source>
        <dbReference type="EMBL" id="MFD2232319.1"/>
    </source>
</evidence>
<gene>
    <name evidence="8" type="ORF">ACFSNB_00725</name>
</gene>
<sequence>MSVASMTGYARSEGRDQTASWVWEAKSVNGRGLDLRLRLPAGCDALEPAAREAAARRLGRGSIQLGLTLTRQTEAGEMRINTALLTRLADLCRDWQAARPELAPARLDGLLAIRGVVEPAAETEPADDEAGREQRLAAMRAGLDAVLDRLAAMRREEGARIAALLTGQLDLISALTRRAEACAALRPEAIRARFTQQVAALTEAAPSLDPDRVAQEVALLLVKVDVREELDRLAAHVAAARDLLTQGGVIGRKLDFLAQEFNREANTLCSKSADVELTRIGLDLKAVIDQFKEQVQNIE</sequence>
<dbReference type="PANTHER" id="PTHR30636">
    <property type="entry name" value="UPF0701 PROTEIN YICC"/>
    <property type="match status" value="1"/>
</dbReference>
<evidence type="ECO:0000256" key="3">
    <source>
        <dbReference type="ARBA" id="ARBA00022759"/>
    </source>
</evidence>
<keyword evidence="3" id="KW-0255">Endonuclease</keyword>
<comment type="caution">
    <text evidence="8">The sequence shown here is derived from an EMBL/GenBank/DDBJ whole genome shotgun (WGS) entry which is preliminary data.</text>
</comment>
<dbReference type="PANTHER" id="PTHR30636:SF3">
    <property type="entry name" value="UPF0701 PROTEIN YICC"/>
    <property type="match status" value="1"/>
</dbReference>
<organism evidence="8 9">
    <name type="scientific">Phaeospirillum tilakii</name>
    <dbReference type="NCBI Taxonomy" id="741673"/>
    <lineage>
        <taxon>Bacteria</taxon>
        <taxon>Pseudomonadati</taxon>
        <taxon>Pseudomonadota</taxon>
        <taxon>Alphaproteobacteria</taxon>
        <taxon>Rhodospirillales</taxon>
        <taxon>Rhodospirillaceae</taxon>
        <taxon>Phaeospirillum</taxon>
    </lineage>
</organism>
<dbReference type="Pfam" id="PF03755">
    <property type="entry name" value="YicC-like_N"/>
    <property type="match status" value="1"/>
</dbReference>
<evidence type="ECO:0000259" key="6">
    <source>
        <dbReference type="Pfam" id="PF03755"/>
    </source>
</evidence>
<dbReference type="InterPro" id="IPR005229">
    <property type="entry name" value="YicC/YloC-like"/>
</dbReference>